<sequence length="145" mass="16307">MGKRHEQAPADPAQLVADYKTVLQRVLDRRPSGTRQRIASTLGKNRSFVTQICNPGYPTPIPAAHLEQIMEICHFSAVERQQFLTAYDAAHPGRLPLHEKKTRLRVHTVYLPDLGDEAKNRKLDALVGDFLQRLGDILDDEAGQD</sequence>
<dbReference type="EMBL" id="JACFXV010000043">
    <property type="protein sequence ID" value="MBA5776680.1"/>
    <property type="molecule type" value="Genomic_DNA"/>
</dbReference>
<proteinExistence type="predicted"/>
<keyword evidence="2" id="KW-1185">Reference proteome</keyword>
<evidence type="ECO:0000313" key="1">
    <source>
        <dbReference type="EMBL" id="MBA5776680.1"/>
    </source>
</evidence>
<organism evidence="1 2">
    <name type="scientific">Stappia albiluteola</name>
    <dbReference type="NCBI Taxonomy" id="2758565"/>
    <lineage>
        <taxon>Bacteria</taxon>
        <taxon>Pseudomonadati</taxon>
        <taxon>Pseudomonadota</taxon>
        <taxon>Alphaproteobacteria</taxon>
        <taxon>Hyphomicrobiales</taxon>
        <taxon>Stappiaceae</taxon>
        <taxon>Stappia</taxon>
    </lineage>
</organism>
<reference evidence="1 2" key="1">
    <citation type="submission" date="2020-07" db="EMBL/GenBank/DDBJ databases">
        <title>Stappia sp., F7233, whole genome shotgun sequencing project.</title>
        <authorList>
            <person name="Jiang S."/>
            <person name="Liu Z.W."/>
            <person name="Du Z.J."/>
        </authorList>
    </citation>
    <scope>NUCLEOTIDE SEQUENCE [LARGE SCALE GENOMIC DNA]</scope>
    <source>
        <strain evidence="1 2">F7233</strain>
    </source>
</reference>
<dbReference type="RefSeq" id="WP_182163290.1">
    <property type="nucleotide sequence ID" value="NZ_JACFXV010000043.1"/>
</dbReference>
<accession>A0A839AAJ4</accession>
<name>A0A839AAJ4_9HYPH</name>
<evidence type="ECO:0000313" key="2">
    <source>
        <dbReference type="Proteomes" id="UP000541109"/>
    </source>
</evidence>
<comment type="caution">
    <text evidence="1">The sequence shown here is derived from an EMBL/GenBank/DDBJ whole genome shotgun (WGS) entry which is preliminary data.</text>
</comment>
<dbReference type="Proteomes" id="UP000541109">
    <property type="component" value="Unassembled WGS sequence"/>
</dbReference>
<dbReference type="AlphaFoldDB" id="A0A839AAJ4"/>
<gene>
    <name evidence="1" type="ORF">H2509_06015</name>
</gene>
<protein>
    <submittedName>
        <fullName evidence="1">Uncharacterized protein</fullName>
    </submittedName>
</protein>